<keyword evidence="2" id="KW-1185">Reference proteome</keyword>
<dbReference type="RefSeq" id="WP_095069610.1">
    <property type="nucleotide sequence ID" value="NZ_LT906465.1"/>
</dbReference>
<sequence>MEQNFQTFHEACTFIQNLPYRRNQDKSNLNCVIEDNGGTCSTKHAFLKDFADKNGIENVQLMLGIFKMKGSYNKKLIPVLEKYGLNEMPEAHNYLRINGEIKDFTTNKSSAEDFRNDLVKEIEINPDQITDFKVEYHRNFLKDYLSNNPEIPYTLEEFWTIREACIETLQS</sequence>
<reference evidence="1 2" key="1">
    <citation type="submission" date="2017-06" db="EMBL/GenBank/DDBJ databases">
        <authorList>
            <consortium name="Pathogen Informatics"/>
        </authorList>
    </citation>
    <scope>NUCLEOTIDE SEQUENCE [LARGE SCALE GENOMIC DNA]</scope>
    <source>
        <strain evidence="1 2">NCTC13490</strain>
    </source>
</reference>
<dbReference type="EMBL" id="LT906465">
    <property type="protein sequence ID" value="SNV33664.1"/>
    <property type="molecule type" value="Genomic_DNA"/>
</dbReference>
<gene>
    <name evidence="1" type="ORF">SAMEA4412677_00240</name>
</gene>
<dbReference type="KEGG" id="ctak:4412677_00240"/>
<organism evidence="1 2">
    <name type="scientific">Chryseobacterium taklimakanense</name>
    <dbReference type="NCBI Taxonomy" id="536441"/>
    <lineage>
        <taxon>Bacteria</taxon>
        <taxon>Pseudomonadati</taxon>
        <taxon>Bacteroidota</taxon>
        <taxon>Flavobacteriia</taxon>
        <taxon>Flavobacteriales</taxon>
        <taxon>Weeksellaceae</taxon>
        <taxon>Chryseobacterium group</taxon>
        <taxon>Chryseobacterium</taxon>
    </lineage>
</organism>
<proteinExistence type="predicted"/>
<dbReference type="Proteomes" id="UP000215196">
    <property type="component" value="Chromosome 1"/>
</dbReference>
<accession>A0A239WJ87</accession>
<evidence type="ECO:0000313" key="1">
    <source>
        <dbReference type="EMBL" id="SNV33664.1"/>
    </source>
</evidence>
<protein>
    <submittedName>
        <fullName evidence="1">Uncharacterized protein</fullName>
    </submittedName>
</protein>
<dbReference type="AlphaFoldDB" id="A0A239WJ87"/>
<name>A0A239WJ87_9FLAO</name>
<evidence type="ECO:0000313" key="2">
    <source>
        <dbReference type="Proteomes" id="UP000215196"/>
    </source>
</evidence>